<gene>
    <name evidence="2" type="ORF">GGI25_003552</name>
</gene>
<evidence type="ECO:0000313" key="3">
    <source>
        <dbReference type="Proteomes" id="UP001151518"/>
    </source>
</evidence>
<dbReference type="Gene3D" id="3.90.280.10">
    <property type="entry name" value="PEBP-like"/>
    <property type="match status" value="1"/>
</dbReference>
<organism evidence="2 3">
    <name type="scientific">Coemansia spiralis</name>
    <dbReference type="NCBI Taxonomy" id="417178"/>
    <lineage>
        <taxon>Eukaryota</taxon>
        <taxon>Fungi</taxon>
        <taxon>Fungi incertae sedis</taxon>
        <taxon>Zoopagomycota</taxon>
        <taxon>Kickxellomycotina</taxon>
        <taxon>Kickxellomycetes</taxon>
        <taxon>Kickxellales</taxon>
        <taxon>Kickxellaceae</taxon>
        <taxon>Coemansia</taxon>
    </lineage>
</organism>
<dbReference type="CDD" id="cd00866">
    <property type="entry name" value="PEBP_euk"/>
    <property type="match status" value="1"/>
</dbReference>
<dbReference type="InterPro" id="IPR036610">
    <property type="entry name" value="PEBP-like_sf"/>
</dbReference>
<dbReference type="Pfam" id="PF01161">
    <property type="entry name" value="PBP"/>
    <property type="match status" value="1"/>
</dbReference>
<dbReference type="PANTHER" id="PTHR11362:SF82">
    <property type="entry name" value="PHOSPHATIDYLETHANOLAMINE-BINDING PROTEIN 4"/>
    <property type="match status" value="1"/>
</dbReference>
<proteinExistence type="predicted"/>
<keyword evidence="1" id="KW-0732">Signal</keyword>
<comment type="caution">
    <text evidence="2">The sequence shown here is derived from an EMBL/GenBank/DDBJ whole genome shotgun (WGS) entry which is preliminary data.</text>
</comment>
<feature type="signal peptide" evidence="1">
    <location>
        <begin position="1"/>
        <end position="15"/>
    </location>
</feature>
<dbReference type="OrthoDB" id="2506647at2759"/>
<evidence type="ECO:0000256" key="1">
    <source>
        <dbReference type="SAM" id="SignalP"/>
    </source>
</evidence>
<accession>A0A9W8G1Y4</accession>
<dbReference type="PANTHER" id="PTHR11362">
    <property type="entry name" value="PHOSPHATIDYLETHANOLAMINE-BINDING PROTEIN"/>
    <property type="match status" value="1"/>
</dbReference>
<evidence type="ECO:0008006" key="4">
    <source>
        <dbReference type="Google" id="ProtNLM"/>
    </source>
</evidence>
<sequence length="284" mass="32197">MLLWCALALLVTVSAHPSYKELIDPYHYEDAGTLQSTRYPSDNYPAHAPQTGDTDYQQPQMRLMGSVQPSAHASLHVGPDPNNPLAPYLLTSDNQLSAETKPAIEETKHAQIDMVRSRLEESQLIPQVLPTGFAPEFSITLKYNNRVVEPGQLLLVNETQYEPTVEFDAEPNQVFAVTIVDPDSPSRAKHGYRSYRHFLAANLDAVPTNPSDILTTYQPPNPSFMSGPHRYLALVFRQPRRLKFAKEDVPETRVRFDPLEWARSFNMKPVAAHFFTVQRFHINE</sequence>
<feature type="chain" id="PRO_5040986816" description="PEBP-like protein" evidence="1">
    <location>
        <begin position="16"/>
        <end position="284"/>
    </location>
</feature>
<dbReference type="AlphaFoldDB" id="A0A9W8G1Y4"/>
<reference evidence="2" key="1">
    <citation type="submission" date="2022-07" db="EMBL/GenBank/DDBJ databases">
        <title>Phylogenomic reconstructions and comparative analyses of Kickxellomycotina fungi.</title>
        <authorList>
            <person name="Reynolds N.K."/>
            <person name="Stajich J.E."/>
            <person name="Barry K."/>
            <person name="Grigoriev I.V."/>
            <person name="Crous P."/>
            <person name="Smith M.E."/>
        </authorList>
    </citation>
    <scope>NUCLEOTIDE SEQUENCE</scope>
    <source>
        <strain evidence="2">NRRL 3115</strain>
    </source>
</reference>
<dbReference type="SUPFAM" id="SSF49777">
    <property type="entry name" value="PEBP-like"/>
    <property type="match status" value="1"/>
</dbReference>
<evidence type="ECO:0000313" key="2">
    <source>
        <dbReference type="EMBL" id="KAJ2676517.1"/>
    </source>
</evidence>
<dbReference type="EMBL" id="JANBTW010000039">
    <property type="protein sequence ID" value="KAJ2676517.1"/>
    <property type="molecule type" value="Genomic_DNA"/>
</dbReference>
<name>A0A9W8G1Y4_9FUNG</name>
<dbReference type="InterPro" id="IPR008914">
    <property type="entry name" value="PEBP"/>
</dbReference>
<protein>
    <recommendedName>
        <fullName evidence="4">PEBP-like protein</fullName>
    </recommendedName>
</protein>
<dbReference type="InterPro" id="IPR035810">
    <property type="entry name" value="PEBP_euk"/>
</dbReference>
<dbReference type="Proteomes" id="UP001151518">
    <property type="component" value="Unassembled WGS sequence"/>
</dbReference>